<sequence length="350" mass="36210">MNKSLSFVPMALCCLTLSSLAAPTVTSLTPAAAVEGRIMLATIEGTGFVSGATVTFEAGGIEDARTAAETISTEVKSATKLEVYLNVTAGSFTGAARDLTVTNNDGSGSGVLLGALNVTSNSGATVINRPKFSAPGGLTDYTSGLAIDPTTLYFSAVVSADAGLSTGQINAKVLLDHQLFADNLGSRFSPEAGAKTGTFYYHADYAAGTTGDHIVSLYAEDDSGTPDIYDCLVSIAAPTAEAKVTYSPVLPSANKDPTAADPVVLQFKIDGPVTRPLTLRIHGSSMVFSRVISPAKILSALAATTEAGYVDEPWDGRTNIGRPARSGIYIVTVDDGEQIRAKGKLVIFRP</sequence>
<comment type="caution">
    <text evidence="2">The sequence shown here is derived from an EMBL/GenBank/DDBJ whole genome shotgun (WGS) entry which is preliminary data.</text>
</comment>
<dbReference type="Gene3D" id="2.60.40.10">
    <property type="entry name" value="Immunoglobulins"/>
    <property type="match status" value="1"/>
</dbReference>
<dbReference type="Proteomes" id="UP000178724">
    <property type="component" value="Unassembled WGS sequence"/>
</dbReference>
<accession>A0A1F4Q206</accession>
<organism evidence="2 3">
    <name type="scientific">candidate division WOR-1 bacterium RIFCSPHIGHO2_01_FULL_53_15</name>
    <dbReference type="NCBI Taxonomy" id="1802564"/>
    <lineage>
        <taxon>Bacteria</taxon>
        <taxon>Bacillati</taxon>
        <taxon>Saganbacteria</taxon>
    </lineage>
</organism>
<feature type="signal peptide" evidence="1">
    <location>
        <begin position="1"/>
        <end position="21"/>
    </location>
</feature>
<dbReference type="InterPro" id="IPR013783">
    <property type="entry name" value="Ig-like_fold"/>
</dbReference>
<dbReference type="EMBL" id="METM01000019">
    <property type="protein sequence ID" value="OGB89917.1"/>
    <property type="molecule type" value="Genomic_DNA"/>
</dbReference>
<proteinExistence type="predicted"/>
<evidence type="ECO:0000313" key="3">
    <source>
        <dbReference type="Proteomes" id="UP000178724"/>
    </source>
</evidence>
<evidence type="ECO:0008006" key="4">
    <source>
        <dbReference type="Google" id="ProtNLM"/>
    </source>
</evidence>
<dbReference type="AlphaFoldDB" id="A0A1F4Q206"/>
<evidence type="ECO:0000313" key="2">
    <source>
        <dbReference type="EMBL" id="OGB89917.1"/>
    </source>
</evidence>
<name>A0A1F4Q206_UNCSA</name>
<keyword evidence="1" id="KW-0732">Signal</keyword>
<gene>
    <name evidence="2" type="ORF">A2625_04155</name>
</gene>
<reference evidence="2 3" key="1">
    <citation type="journal article" date="2016" name="Nat. Commun.">
        <title>Thousands of microbial genomes shed light on interconnected biogeochemical processes in an aquifer system.</title>
        <authorList>
            <person name="Anantharaman K."/>
            <person name="Brown C.T."/>
            <person name="Hug L.A."/>
            <person name="Sharon I."/>
            <person name="Castelle C.J."/>
            <person name="Probst A.J."/>
            <person name="Thomas B.C."/>
            <person name="Singh A."/>
            <person name="Wilkins M.J."/>
            <person name="Karaoz U."/>
            <person name="Brodie E.L."/>
            <person name="Williams K.H."/>
            <person name="Hubbard S.S."/>
            <person name="Banfield J.F."/>
        </authorList>
    </citation>
    <scope>NUCLEOTIDE SEQUENCE [LARGE SCALE GENOMIC DNA]</scope>
</reference>
<evidence type="ECO:0000256" key="1">
    <source>
        <dbReference type="SAM" id="SignalP"/>
    </source>
</evidence>
<feature type="chain" id="PRO_5009513462" description="FlgD Ig-like domain-containing protein" evidence="1">
    <location>
        <begin position="22"/>
        <end position="350"/>
    </location>
</feature>
<protein>
    <recommendedName>
        <fullName evidence="4">FlgD Ig-like domain-containing protein</fullName>
    </recommendedName>
</protein>